<keyword evidence="5 7" id="KW-1133">Transmembrane helix</keyword>
<keyword evidence="4 7" id="KW-0812">Transmembrane</keyword>
<dbReference type="InParanoid" id="D6TT66"/>
<evidence type="ECO:0000256" key="2">
    <source>
        <dbReference type="ARBA" id="ARBA00022448"/>
    </source>
</evidence>
<dbReference type="SUPFAM" id="SSF103473">
    <property type="entry name" value="MFS general substrate transporter"/>
    <property type="match status" value="1"/>
</dbReference>
<dbReference type="Pfam" id="PF05977">
    <property type="entry name" value="MFS_3"/>
    <property type="match status" value="1"/>
</dbReference>
<dbReference type="PANTHER" id="PTHR43266:SF2">
    <property type="entry name" value="MAJOR FACILITATOR SUPERFAMILY (MFS) PROFILE DOMAIN-CONTAINING PROTEIN"/>
    <property type="match status" value="1"/>
</dbReference>
<proteinExistence type="predicted"/>
<feature type="transmembrane region" description="Helical" evidence="7">
    <location>
        <begin position="416"/>
        <end position="438"/>
    </location>
</feature>
<name>D6TT66_KTERA</name>
<feature type="transmembrane region" description="Helical" evidence="7">
    <location>
        <begin position="255"/>
        <end position="277"/>
    </location>
</feature>
<evidence type="ECO:0000256" key="1">
    <source>
        <dbReference type="ARBA" id="ARBA00004651"/>
    </source>
</evidence>
<comment type="caution">
    <text evidence="9">The sequence shown here is derived from an EMBL/GenBank/DDBJ whole genome shotgun (WGS) entry which is preliminary data.</text>
</comment>
<dbReference type="PANTHER" id="PTHR43266">
    <property type="entry name" value="MACROLIDE-EFFLUX PROTEIN"/>
    <property type="match status" value="1"/>
</dbReference>
<dbReference type="GO" id="GO:0022857">
    <property type="term" value="F:transmembrane transporter activity"/>
    <property type="evidence" value="ECO:0007669"/>
    <property type="project" value="InterPro"/>
</dbReference>
<dbReference type="InterPro" id="IPR036259">
    <property type="entry name" value="MFS_trans_sf"/>
</dbReference>
<feature type="transmembrane region" description="Helical" evidence="7">
    <location>
        <begin position="169"/>
        <end position="191"/>
    </location>
</feature>
<feature type="transmembrane region" description="Helical" evidence="7">
    <location>
        <begin position="126"/>
        <end position="148"/>
    </location>
</feature>
<feature type="transmembrane region" description="Helical" evidence="7">
    <location>
        <begin position="21"/>
        <end position="51"/>
    </location>
</feature>
<sequence>MSTETRFSFLTKAEHLFINRNFLLLWSGQVLSTFGDFLFGTTLILWMVTFIAPGRSWLPLAVSALILAQSLPRFLIQPLAGVFVDRWDKRRTMLWMDAIRAILISFLLFASGILPIPFFPGGHLPLIWLLAIIYGVVFVASVCTQFFAPAQFALISDIVAESELARASGWNLVVTNLAMILGPALASPLLLGIGVSWTFGFNAFSFIVSFLTMLLVHPSREAGNAQTHSKGHIWLEFWEGLQFVSRNTVVRTLTISLMIAMSGLGALNVLDVFFLTQNLHAPTVLYGFLSTAFGVGSIVGTALASPLVPRFGFTRAFWSSMIAVGALILVFARMTNFLSALIVFGLLGIPNAANNVALEPLMLQTTPRNLAGRVFAVLTPAWTLAYVVSVTLAGYAGSLVSWHVHMVILGITFGPIDTILIGTGLLVIVGGVFAMVSLRGITQ</sequence>
<dbReference type="Proteomes" id="UP000004508">
    <property type="component" value="Unassembled WGS sequence"/>
</dbReference>
<feature type="transmembrane region" description="Helical" evidence="7">
    <location>
        <begin position="283"/>
        <end position="304"/>
    </location>
</feature>
<feature type="transmembrane region" description="Helical" evidence="7">
    <location>
        <begin position="370"/>
        <end position="396"/>
    </location>
</feature>
<dbReference type="InterPro" id="IPR020846">
    <property type="entry name" value="MFS_dom"/>
</dbReference>
<evidence type="ECO:0000313" key="10">
    <source>
        <dbReference type="Proteomes" id="UP000004508"/>
    </source>
</evidence>
<evidence type="ECO:0000256" key="3">
    <source>
        <dbReference type="ARBA" id="ARBA00022475"/>
    </source>
</evidence>
<keyword evidence="3" id="KW-1003">Cell membrane</keyword>
<feature type="domain" description="Major facilitator superfamily (MFS) profile" evidence="8">
    <location>
        <begin position="249"/>
        <end position="443"/>
    </location>
</feature>
<evidence type="ECO:0000256" key="4">
    <source>
        <dbReference type="ARBA" id="ARBA00022692"/>
    </source>
</evidence>
<organism evidence="9 10">
    <name type="scientific">Ktedonobacter racemifer DSM 44963</name>
    <dbReference type="NCBI Taxonomy" id="485913"/>
    <lineage>
        <taxon>Bacteria</taxon>
        <taxon>Bacillati</taxon>
        <taxon>Chloroflexota</taxon>
        <taxon>Ktedonobacteria</taxon>
        <taxon>Ktedonobacterales</taxon>
        <taxon>Ktedonobacteraceae</taxon>
        <taxon>Ktedonobacter</taxon>
    </lineage>
</organism>
<protein>
    <submittedName>
        <fullName evidence="9">Major facilitator superfamily MFS_1</fullName>
    </submittedName>
</protein>
<evidence type="ECO:0000313" key="9">
    <source>
        <dbReference type="EMBL" id="EFH83617.1"/>
    </source>
</evidence>
<accession>D6TT66</accession>
<dbReference type="OrthoDB" id="9775268at2"/>
<dbReference type="eggNOG" id="COG2211">
    <property type="taxonomic scope" value="Bacteria"/>
</dbReference>
<dbReference type="FunCoup" id="D6TT66">
    <property type="interactions" value="4"/>
</dbReference>
<dbReference type="Gene3D" id="1.20.1250.20">
    <property type="entry name" value="MFS general substrate transporter like domains"/>
    <property type="match status" value="1"/>
</dbReference>
<dbReference type="AlphaFoldDB" id="D6TT66"/>
<dbReference type="GO" id="GO:0005886">
    <property type="term" value="C:plasma membrane"/>
    <property type="evidence" value="ECO:0007669"/>
    <property type="project" value="UniProtKB-SubCell"/>
</dbReference>
<dbReference type="InterPro" id="IPR010290">
    <property type="entry name" value="TM_effector"/>
</dbReference>
<gene>
    <name evidence="9" type="ORF">Krac_4609</name>
</gene>
<evidence type="ECO:0000256" key="5">
    <source>
        <dbReference type="ARBA" id="ARBA00022989"/>
    </source>
</evidence>
<dbReference type="EMBL" id="ADVG01000003">
    <property type="protein sequence ID" value="EFH83617.1"/>
    <property type="molecule type" value="Genomic_DNA"/>
</dbReference>
<keyword evidence="10" id="KW-1185">Reference proteome</keyword>
<feature type="transmembrane region" description="Helical" evidence="7">
    <location>
        <begin position="197"/>
        <end position="216"/>
    </location>
</feature>
<evidence type="ECO:0000259" key="8">
    <source>
        <dbReference type="PROSITE" id="PS50850"/>
    </source>
</evidence>
<feature type="transmembrane region" description="Helical" evidence="7">
    <location>
        <begin position="97"/>
        <end position="120"/>
    </location>
</feature>
<dbReference type="STRING" id="485913.Krac_4609"/>
<evidence type="ECO:0000256" key="7">
    <source>
        <dbReference type="SAM" id="Phobius"/>
    </source>
</evidence>
<evidence type="ECO:0000256" key="6">
    <source>
        <dbReference type="ARBA" id="ARBA00023136"/>
    </source>
</evidence>
<keyword evidence="6 7" id="KW-0472">Membrane</keyword>
<comment type="subcellular location">
    <subcellularLocation>
        <location evidence="1">Cell membrane</location>
        <topology evidence="1">Multi-pass membrane protein</topology>
    </subcellularLocation>
</comment>
<keyword evidence="2" id="KW-0813">Transport</keyword>
<feature type="transmembrane region" description="Helical" evidence="7">
    <location>
        <begin position="338"/>
        <end position="358"/>
    </location>
</feature>
<feature type="transmembrane region" description="Helical" evidence="7">
    <location>
        <begin position="316"/>
        <end position="332"/>
    </location>
</feature>
<dbReference type="CDD" id="cd06173">
    <property type="entry name" value="MFS_MefA_like"/>
    <property type="match status" value="1"/>
</dbReference>
<dbReference type="RefSeq" id="WP_007914437.1">
    <property type="nucleotide sequence ID" value="NZ_ADVG01000003.1"/>
</dbReference>
<dbReference type="PROSITE" id="PS50850">
    <property type="entry name" value="MFS"/>
    <property type="match status" value="1"/>
</dbReference>
<reference evidence="9 10" key="1">
    <citation type="journal article" date="2011" name="Stand. Genomic Sci.">
        <title>Non-contiguous finished genome sequence and contextual data of the filamentous soil bacterium Ktedonobacter racemifer type strain (SOSP1-21).</title>
        <authorList>
            <person name="Chang Y.J."/>
            <person name="Land M."/>
            <person name="Hauser L."/>
            <person name="Chertkov O."/>
            <person name="Del Rio T.G."/>
            <person name="Nolan M."/>
            <person name="Copeland A."/>
            <person name="Tice H."/>
            <person name="Cheng J.F."/>
            <person name="Lucas S."/>
            <person name="Han C."/>
            <person name="Goodwin L."/>
            <person name="Pitluck S."/>
            <person name="Ivanova N."/>
            <person name="Ovchinikova G."/>
            <person name="Pati A."/>
            <person name="Chen A."/>
            <person name="Palaniappan K."/>
            <person name="Mavromatis K."/>
            <person name="Liolios K."/>
            <person name="Brettin T."/>
            <person name="Fiebig A."/>
            <person name="Rohde M."/>
            <person name="Abt B."/>
            <person name="Goker M."/>
            <person name="Detter J.C."/>
            <person name="Woyke T."/>
            <person name="Bristow J."/>
            <person name="Eisen J.A."/>
            <person name="Markowitz V."/>
            <person name="Hugenholtz P."/>
            <person name="Kyrpides N.C."/>
            <person name="Klenk H.P."/>
            <person name="Lapidus A."/>
        </authorList>
    </citation>
    <scope>NUCLEOTIDE SEQUENCE [LARGE SCALE GENOMIC DNA]</scope>
    <source>
        <strain evidence="10">DSM 44963</strain>
    </source>
</reference>